<reference evidence="1" key="1">
    <citation type="journal article" date="2013" name="Genetics">
        <title>The draft genome and transcriptome of Panagrellus redivivus are shaped by the harsh demands of a free-living lifestyle.</title>
        <authorList>
            <person name="Srinivasan J."/>
            <person name="Dillman A.R."/>
            <person name="Macchietto M.G."/>
            <person name="Heikkinen L."/>
            <person name="Lakso M."/>
            <person name="Fracchia K.M."/>
            <person name="Antoshechkin I."/>
            <person name="Mortazavi A."/>
            <person name="Wong G."/>
            <person name="Sternberg P.W."/>
        </authorList>
    </citation>
    <scope>NUCLEOTIDE SEQUENCE [LARGE SCALE GENOMIC DNA]</scope>
    <source>
        <strain evidence="1">MT8872</strain>
    </source>
</reference>
<organism evidence="1 2">
    <name type="scientific">Panagrellus redivivus</name>
    <name type="common">Microworm</name>
    <dbReference type="NCBI Taxonomy" id="6233"/>
    <lineage>
        <taxon>Eukaryota</taxon>
        <taxon>Metazoa</taxon>
        <taxon>Ecdysozoa</taxon>
        <taxon>Nematoda</taxon>
        <taxon>Chromadorea</taxon>
        <taxon>Rhabditida</taxon>
        <taxon>Tylenchina</taxon>
        <taxon>Panagrolaimomorpha</taxon>
        <taxon>Panagrolaimoidea</taxon>
        <taxon>Panagrolaimidae</taxon>
        <taxon>Panagrellus</taxon>
    </lineage>
</organism>
<proteinExistence type="predicted"/>
<dbReference type="WBParaSite" id="Pan_g8742.t1">
    <property type="protein sequence ID" value="Pan_g8742.t1"/>
    <property type="gene ID" value="Pan_g8742"/>
</dbReference>
<evidence type="ECO:0000313" key="2">
    <source>
        <dbReference type="WBParaSite" id="Pan_g8742.t1"/>
    </source>
</evidence>
<dbReference type="Proteomes" id="UP000492821">
    <property type="component" value="Unassembled WGS sequence"/>
</dbReference>
<name>A0A7E5A1W1_PANRE</name>
<reference evidence="2" key="2">
    <citation type="submission" date="2020-10" db="UniProtKB">
        <authorList>
            <consortium name="WormBaseParasite"/>
        </authorList>
    </citation>
    <scope>IDENTIFICATION</scope>
</reference>
<evidence type="ECO:0000313" key="1">
    <source>
        <dbReference type="Proteomes" id="UP000492821"/>
    </source>
</evidence>
<keyword evidence="1" id="KW-1185">Reference proteome</keyword>
<dbReference type="AlphaFoldDB" id="A0A7E5A1W1"/>
<sequence>MAIINDYCLKGSGGKSISQHLGKGPPQGVWRDSLQWFLCHAASGLVLRATDPTYPEGSHFLMCRIGCSEPSFKCQ</sequence>
<protein>
    <submittedName>
        <fullName evidence="2">Uncharacterized protein</fullName>
    </submittedName>
</protein>
<accession>A0A7E5A1W1</accession>